<organism evidence="1 2">
    <name type="scientific">Mesorhizobium abyssinicae</name>
    <dbReference type="NCBI Taxonomy" id="1209958"/>
    <lineage>
        <taxon>Bacteria</taxon>
        <taxon>Pseudomonadati</taxon>
        <taxon>Pseudomonadota</taxon>
        <taxon>Alphaproteobacteria</taxon>
        <taxon>Hyphomicrobiales</taxon>
        <taxon>Phyllobacteriaceae</taxon>
        <taxon>Mesorhizobium</taxon>
    </lineage>
</organism>
<comment type="caution">
    <text evidence="1">The sequence shown here is derived from an EMBL/GenBank/DDBJ whole genome shotgun (WGS) entry which is preliminary data.</text>
</comment>
<dbReference type="Proteomes" id="UP001276564">
    <property type="component" value="Unassembled WGS sequence"/>
</dbReference>
<dbReference type="InterPro" id="IPR006311">
    <property type="entry name" value="TAT_signal"/>
</dbReference>
<keyword evidence="2" id="KW-1185">Reference proteome</keyword>
<name>A0ABU5AQI7_9HYPH</name>
<dbReference type="PROSITE" id="PS51318">
    <property type="entry name" value="TAT"/>
    <property type="match status" value="1"/>
</dbReference>
<protein>
    <submittedName>
        <fullName evidence="1">Protamine-2 (Modular protein)</fullName>
    </submittedName>
</protein>
<gene>
    <name evidence="1" type="ORF">RFM23_18175</name>
</gene>
<accession>A0ABU5AQI7</accession>
<sequence>MDRRLFLTGMLGVAGAAAIVSAVRPISAVAGIPDARSGILDELEAQDKQAWEDDGSEAEVQTVSHRHWHRWHRRRRRRAWRRYCRTYWRHGRLRRSCHRRRVWIWFRL</sequence>
<reference evidence="1 2" key="1">
    <citation type="submission" date="2023-08" db="EMBL/GenBank/DDBJ databases">
        <title>Implementing the SeqCode for naming new Mesorhizobium species isolated from Vachellia karroo root nodules.</title>
        <authorList>
            <person name="Van Lill M."/>
        </authorList>
    </citation>
    <scope>NUCLEOTIDE SEQUENCE [LARGE SCALE GENOMIC DNA]</scope>
    <source>
        <strain evidence="1 2">VK4B</strain>
    </source>
</reference>
<dbReference type="RefSeq" id="WP_320320969.1">
    <property type="nucleotide sequence ID" value="NZ_JAVIIP010000009.1"/>
</dbReference>
<proteinExistence type="predicted"/>
<evidence type="ECO:0000313" key="2">
    <source>
        <dbReference type="Proteomes" id="UP001276564"/>
    </source>
</evidence>
<dbReference type="EMBL" id="JAVIIP010000009">
    <property type="protein sequence ID" value="MDX8539549.1"/>
    <property type="molecule type" value="Genomic_DNA"/>
</dbReference>
<evidence type="ECO:0000313" key="1">
    <source>
        <dbReference type="EMBL" id="MDX8539549.1"/>
    </source>
</evidence>